<dbReference type="GO" id="GO:0003677">
    <property type="term" value="F:DNA binding"/>
    <property type="evidence" value="ECO:0007669"/>
    <property type="project" value="UniProtKB-KW"/>
</dbReference>
<evidence type="ECO:0000259" key="2">
    <source>
        <dbReference type="PROSITE" id="PS50943"/>
    </source>
</evidence>
<dbReference type="EMBL" id="DXES01000164">
    <property type="protein sequence ID" value="HIX66095.1"/>
    <property type="molecule type" value="Genomic_DNA"/>
</dbReference>
<dbReference type="PANTHER" id="PTHR46558">
    <property type="entry name" value="TRACRIPTIONAL REGULATORY PROTEIN-RELATED-RELATED"/>
    <property type="match status" value="1"/>
</dbReference>
<dbReference type="Proteomes" id="UP000886800">
    <property type="component" value="Unassembled WGS sequence"/>
</dbReference>
<dbReference type="AlphaFoldDB" id="A0A9D1WU57"/>
<sequence>MAKNLKLKAARVQLDLSQEALAERVGISRQTVHLIERGDYNPSLRLCLQICWALGKTLDELFWREEGSE</sequence>
<dbReference type="Pfam" id="PF01381">
    <property type="entry name" value="HTH_3"/>
    <property type="match status" value="1"/>
</dbReference>
<name>A0A9D1WU57_9FIRM</name>
<evidence type="ECO:0000256" key="1">
    <source>
        <dbReference type="ARBA" id="ARBA00023125"/>
    </source>
</evidence>
<dbReference type="InterPro" id="IPR010982">
    <property type="entry name" value="Lambda_DNA-bd_dom_sf"/>
</dbReference>
<evidence type="ECO:0000313" key="4">
    <source>
        <dbReference type="Proteomes" id="UP000886800"/>
    </source>
</evidence>
<keyword evidence="1" id="KW-0238">DNA-binding</keyword>
<reference evidence="3" key="2">
    <citation type="submission" date="2021-04" db="EMBL/GenBank/DDBJ databases">
        <authorList>
            <person name="Gilroy R."/>
        </authorList>
    </citation>
    <scope>NUCLEOTIDE SEQUENCE</scope>
    <source>
        <strain evidence="3">CHK188-5543</strain>
    </source>
</reference>
<reference evidence="3" key="1">
    <citation type="journal article" date="2021" name="PeerJ">
        <title>Extensive microbial diversity within the chicken gut microbiome revealed by metagenomics and culture.</title>
        <authorList>
            <person name="Gilroy R."/>
            <person name="Ravi A."/>
            <person name="Getino M."/>
            <person name="Pursley I."/>
            <person name="Horton D.L."/>
            <person name="Alikhan N.F."/>
            <person name="Baker D."/>
            <person name="Gharbi K."/>
            <person name="Hall N."/>
            <person name="Watson M."/>
            <person name="Adriaenssens E.M."/>
            <person name="Foster-Nyarko E."/>
            <person name="Jarju S."/>
            <person name="Secka A."/>
            <person name="Antonio M."/>
            <person name="Oren A."/>
            <person name="Chaudhuri R.R."/>
            <person name="La Ragione R."/>
            <person name="Hildebrand F."/>
            <person name="Pallen M.J."/>
        </authorList>
    </citation>
    <scope>NUCLEOTIDE SEQUENCE</scope>
    <source>
        <strain evidence="3">CHK188-5543</strain>
    </source>
</reference>
<dbReference type="Gene3D" id="1.10.260.40">
    <property type="entry name" value="lambda repressor-like DNA-binding domains"/>
    <property type="match status" value="1"/>
</dbReference>
<dbReference type="PROSITE" id="PS50943">
    <property type="entry name" value="HTH_CROC1"/>
    <property type="match status" value="1"/>
</dbReference>
<evidence type="ECO:0000313" key="3">
    <source>
        <dbReference type="EMBL" id="HIX66095.1"/>
    </source>
</evidence>
<feature type="domain" description="HTH cro/C1-type" evidence="2">
    <location>
        <begin position="7"/>
        <end position="61"/>
    </location>
</feature>
<organism evidence="3 4">
    <name type="scientific">Candidatus Anaerotruncus excrementipullorum</name>
    <dbReference type="NCBI Taxonomy" id="2838465"/>
    <lineage>
        <taxon>Bacteria</taxon>
        <taxon>Bacillati</taxon>
        <taxon>Bacillota</taxon>
        <taxon>Clostridia</taxon>
        <taxon>Eubacteriales</taxon>
        <taxon>Oscillospiraceae</taxon>
        <taxon>Anaerotruncus</taxon>
    </lineage>
</organism>
<dbReference type="CDD" id="cd00093">
    <property type="entry name" value="HTH_XRE"/>
    <property type="match status" value="1"/>
</dbReference>
<comment type="caution">
    <text evidence="3">The sequence shown here is derived from an EMBL/GenBank/DDBJ whole genome shotgun (WGS) entry which is preliminary data.</text>
</comment>
<dbReference type="SMART" id="SM00530">
    <property type="entry name" value="HTH_XRE"/>
    <property type="match status" value="1"/>
</dbReference>
<dbReference type="InterPro" id="IPR001387">
    <property type="entry name" value="Cro/C1-type_HTH"/>
</dbReference>
<accession>A0A9D1WU57</accession>
<proteinExistence type="predicted"/>
<protein>
    <submittedName>
        <fullName evidence="3">Helix-turn-helix transcriptional regulator</fullName>
    </submittedName>
</protein>
<gene>
    <name evidence="3" type="ORF">H9736_07580</name>
</gene>
<dbReference type="SUPFAM" id="SSF47413">
    <property type="entry name" value="lambda repressor-like DNA-binding domains"/>
    <property type="match status" value="1"/>
</dbReference>
<dbReference type="PANTHER" id="PTHR46558:SF3">
    <property type="entry name" value="TRANSCRIPTIONAL REGULATOR"/>
    <property type="match status" value="1"/>
</dbReference>